<keyword evidence="4 7" id="KW-0863">Zinc-finger</keyword>
<feature type="compositionally biased region" description="Basic and acidic residues" evidence="8">
    <location>
        <begin position="673"/>
        <end position="686"/>
    </location>
</feature>
<feature type="region of interest" description="Disordered" evidence="8">
    <location>
        <begin position="1028"/>
        <end position="1054"/>
    </location>
</feature>
<evidence type="ECO:0000256" key="1">
    <source>
        <dbReference type="ARBA" id="ARBA00005234"/>
    </source>
</evidence>
<keyword evidence="3" id="KW-0479">Metal-binding</keyword>
<evidence type="ECO:0000259" key="10">
    <source>
        <dbReference type="PROSITE" id="PS50966"/>
    </source>
</evidence>
<dbReference type="GO" id="GO:0008270">
    <property type="term" value="F:zinc ion binding"/>
    <property type="evidence" value="ECO:0007669"/>
    <property type="project" value="UniProtKB-KW"/>
</dbReference>
<accession>A0A438CGQ2</accession>
<evidence type="ECO:0000256" key="5">
    <source>
        <dbReference type="ARBA" id="ARBA00022801"/>
    </source>
</evidence>
<dbReference type="InterPro" id="IPR006564">
    <property type="entry name" value="Znf_PMZ"/>
</dbReference>
<dbReference type="GO" id="GO:0008234">
    <property type="term" value="F:cysteine-type peptidase activity"/>
    <property type="evidence" value="ECO:0007669"/>
    <property type="project" value="InterPro"/>
</dbReference>
<dbReference type="Pfam" id="PF10551">
    <property type="entry name" value="MULE"/>
    <property type="match status" value="1"/>
</dbReference>
<keyword evidence="5" id="KW-0378">Hydrolase</keyword>
<protein>
    <recommendedName>
        <fullName evidence="13">SWIM-type domain-containing protein</fullName>
    </recommendedName>
</protein>
<evidence type="ECO:0000256" key="7">
    <source>
        <dbReference type="PROSITE-ProRule" id="PRU00325"/>
    </source>
</evidence>
<keyword evidence="2" id="KW-0645">Protease</keyword>
<evidence type="ECO:0000313" key="12">
    <source>
        <dbReference type="Proteomes" id="UP000288805"/>
    </source>
</evidence>
<proteinExistence type="inferred from homology"/>
<dbReference type="PANTHER" id="PTHR31973:SF187">
    <property type="entry name" value="MUTATOR TRANSPOSASE MUDRA PROTEIN"/>
    <property type="match status" value="1"/>
</dbReference>
<evidence type="ECO:0000256" key="2">
    <source>
        <dbReference type="ARBA" id="ARBA00022670"/>
    </source>
</evidence>
<dbReference type="GO" id="GO:0006508">
    <property type="term" value="P:proteolysis"/>
    <property type="evidence" value="ECO:0007669"/>
    <property type="project" value="UniProtKB-KW"/>
</dbReference>
<evidence type="ECO:0000256" key="6">
    <source>
        <dbReference type="ARBA" id="ARBA00022833"/>
    </source>
</evidence>
<feature type="compositionally biased region" description="Polar residues" evidence="8">
    <location>
        <begin position="658"/>
        <end position="672"/>
    </location>
</feature>
<evidence type="ECO:0000259" key="9">
    <source>
        <dbReference type="PROSITE" id="PS50600"/>
    </source>
</evidence>
<dbReference type="SMART" id="SM00575">
    <property type="entry name" value="ZnF_PMZ"/>
    <property type="match status" value="1"/>
</dbReference>
<gene>
    <name evidence="11" type="ORF">CK203_096194</name>
</gene>
<feature type="domain" description="Ubiquitin-like protease family profile" evidence="9">
    <location>
        <begin position="1108"/>
        <end position="1277"/>
    </location>
</feature>
<dbReference type="Pfam" id="PF02902">
    <property type="entry name" value="Peptidase_C48"/>
    <property type="match status" value="1"/>
</dbReference>
<dbReference type="Proteomes" id="UP000288805">
    <property type="component" value="Unassembled WGS sequence"/>
</dbReference>
<dbReference type="InterPro" id="IPR003653">
    <property type="entry name" value="Peptidase_C48_C"/>
</dbReference>
<evidence type="ECO:0000256" key="3">
    <source>
        <dbReference type="ARBA" id="ARBA00022723"/>
    </source>
</evidence>
<dbReference type="InterPro" id="IPR007527">
    <property type="entry name" value="Znf_SWIM"/>
</dbReference>
<evidence type="ECO:0008006" key="13">
    <source>
        <dbReference type="Google" id="ProtNLM"/>
    </source>
</evidence>
<sequence>MTFEEFTQKVLEKFDISLHVMRMHYTLKFNPRVIQDLEDEDDLDNVVSHSDDFANVYIVESPGVEAIEANIPNTQLALGGPHPTFPSSNASCDANPNTMMLSRGFASRCADTEYTPLESNRFREAILGSGHTFKNADEFRNAIYQMSLAGRFQYKYKKNSPTHMSVKCSVEDCPWKITTHAVEGNEILRVYTYQVNHNHIAQDECSSKVRVSSKRGAVVVEDVFRTTPEYLPRQLCKDFERDHGVQLTYNQAWHLKEKAKERVYGSPRASYAYLPWLCHRLREINPGTIAEYTSHEDDGMFPLALGVVGSENYEDWYWFLEKLKGILDGQEVIIISDRHQGILRSVSELFGVENHAYCYRHVKENFSSFFNRQNIRGKKGKEDALLLLDNIAYARLDIDYNEAFEKLVRFNGDLARWVAENSPEHWAMSKFLKKRWDKMTTNIAESFNAWLREERHQTIYTLLMMHMDKLVAMLDTHMRGTNKWKSVVGPKTEENLMSNITRSAPITVMPYLGGTFKVFTGEVYLVVDMQQHKCTCLTWQMSGLPCPHVCAVIRTLRHDVYDYIDPCFKVSTQQLIYSGQFQPLPTHNMPKVCEAGTLQDGEGNVFPSLQPPQVRRPPGRPRQRRIESQFSHKRAIHCSRCNGIVIILTMAGNGLDGSTASSRPLSAKTMSSRMREEGRGRDKERCSGWNGDGDGINSLATSVIGNPYLCSHFRQVPRGTSMFTRCSAARFKKLCNRLPEAKIQAIRDLQFGGLLNLNCTEVRHNLCIFLIQHFNVGFRRIEFSAQKHYPVTATDVGLILGLPTEGRNLQVTSTSSDHPFGPIRACKEKLLDLPVGEEFRRAFIYYACATLLAPTSRLNGCRNLWHTIHEDGFRNDVNWAQFVLDQLVEGIRRYQQSKTSWVHGCVLFLQLHYVIKFQIPSVQVPITVPPTLAWTDDLIKGRLVAEIKEFGAFKHAEIEFASQRSPTVERTPEPETNVDHDTNVDAENSDEIWHQYHDTERAIDQYQRGIQQQLRIMRGLMHKLGSRRHSGVNSVAGGHSSYAPASTPTADDHAFPGDEYMASHAAYHVLDTPDRVVAPEYELQPSVPINVVSDGEEQPEGNVVPTNRNVRRRRVRRMAPNLLSPYISQPQTKQSTIKIDLKQGAALVFGDDLDASEELVSMHDTILTRGNLGCFQGNGWIGNDVFLPVLIKNHWTLYVYDLENRRIQLLDSRPGRKKTMLSGVQQNLAKVVLWLAAHKKEVSPYDLRTFNFITPDVPLQTNEHDCGVFVMKFMELWSMGGFSKSIDVGKLKHYRLKIMGSMLFSAQNAHRDRVQRD</sequence>
<dbReference type="EMBL" id="QGNW01002237">
    <property type="protein sequence ID" value="RVW22366.1"/>
    <property type="molecule type" value="Genomic_DNA"/>
</dbReference>
<dbReference type="PANTHER" id="PTHR31973">
    <property type="entry name" value="POLYPROTEIN, PUTATIVE-RELATED"/>
    <property type="match status" value="1"/>
</dbReference>
<dbReference type="SUPFAM" id="SSF54001">
    <property type="entry name" value="Cysteine proteinases"/>
    <property type="match status" value="1"/>
</dbReference>
<feature type="compositionally biased region" description="Basic and acidic residues" evidence="8">
    <location>
        <begin position="970"/>
        <end position="983"/>
    </location>
</feature>
<dbReference type="Gene3D" id="3.40.395.10">
    <property type="entry name" value="Adenoviral Proteinase, Chain A"/>
    <property type="match status" value="1"/>
</dbReference>
<evidence type="ECO:0000256" key="4">
    <source>
        <dbReference type="ARBA" id="ARBA00022771"/>
    </source>
</evidence>
<evidence type="ECO:0000313" key="11">
    <source>
        <dbReference type="EMBL" id="RVW22366.1"/>
    </source>
</evidence>
<name>A0A438CGQ2_VITVI</name>
<reference evidence="11 12" key="1">
    <citation type="journal article" date="2018" name="PLoS Genet.">
        <title>Population sequencing reveals clonal diversity and ancestral inbreeding in the grapevine cultivar Chardonnay.</title>
        <authorList>
            <person name="Roach M.J."/>
            <person name="Johnson D.L."/>
            <person name="Bohlmann J."/>
            <person name="van Vuuren H.J."/>
            <person name="Jones S.J."/>
            <person name="Pretorius I.S."/>
            <person name="Schmidt S.A."/>
            <person name="Borneman A.R."/>
        </authorList>
    </citation>
    <scope>NUCLEOTIDE SEQUENCE [LARGE SCALE GENOMIC DNA]</scope>
    <source>
        <strain evidence="12">cv. Chardonnay</strain>
        <tissue evidence="11">Leaf</tissue>
    </source>
</reference>
<dbReference type="Pfam" id="PF03108">
    <property type="entry name" value="DBD_Tnp_Mut"/>
    <property type="match status" value="1"/>
</dbReference>
<dbReference type="InterPro" id="IPR038765">
    <property type="entry name" value="Papain-like_cys_pep_sf"/>
</dbReference>
<dbReference type="PROSITE" id="PS50966">
    <property type="entry name" value="ZF_SWIM"/>
    <property type="match status" value="1"/>
</dbReference>
<dbReference type="InterPro" id="IPR004332">
    <property type="entry name" value="Transposase_MuDR"/>
</dbReference>
<comment type="similarity">
    <text evidence="1">Belongs to the peptidase C48 family.</text>
</comment>
<comment type="caution">
    <text evidence="11">The sequence shown here is derived from an EMBL/GenBank/DDBJ whole genome shotgun (WGS) entry which is preliminary data.</text>
</comment>
<keyword evidence="6" id="KW-0862">Zinc</keyword>
<feature type="region of interest" description="Disordered" evidence="8">
    <location>
        <begin position="658"/>
        <end position="687"/>
    </location>
</feature>
<evidence type="ECO:0000256" key="8">
    <source>
        <dbReference type="SAM" id="MobiDB-lite"/>
    </source>
</evidence>
<feature type="region of interest" description="Disordered" evidence="8">
    <location>
        <begin position="604"/>
        <end position="629"/>
    </location>
</feature>
<feature type="domain" description="SWIM-type" evidence="10">
    <location>
        <begin position="519"/>
        <end position="557"/>
    </location>
</feature>
<dbReference type="InterPro" id="IPR018289">
    <property type="entry name" value="MULE_transposase_dom"/>
</dbReference>
<dbReference type="Pfam" id="PF04434">
    <property type="entry name" value="SWIM"/>
    <property type="match status" value="1"/>
</dbReference>
<dbReference type="PROSITE" id="PS50600">
    <property type="entry name" value="ULP_PROTEASE"/>
    <property type="match status" value="1"/>
</dbReference>
<feature type="region of interest" description="Disordered" evidence="8">
    <location>
        <begin position="963"/>
        <end position="983"/>
    </location>
</feature>
<organism evidence="11 12">
    <name type="scientific">Vitis vinifera</name>
    <name type="common">Grape</name>
    <dbReference type="NCBI Taxonomy" id="29760"/>
    <lineage>
        <taxon>Eukaryota</taxon>
        <taxon>Viridiplantae</taxon>
        <taxon>Streptophyta</taxon>
        <taxon>Embryophyta</taxon>
        <taxon>Tracheophyta</taxon>
        <taxon>Spermatophyta</taxon>
        <taxon>Magnoliopsida</taxon>
        <taxon>eudicotyledons</taxon>
        <taxon>Gunneridae</taxon>
        <taxon>Pentapetalae</taxon>
        <taxon>rosids</taxon>
        <taxon>Vitales</taxon>
        <taxon>Vitaceae</taxon>
        <taxon>Viteae</taxon>
        <taxon>Vitis</taxon>
    </lineage>
</organism>